<name>A0ABS6T4N7_9RHOB</name>
<keyword evidence="2" id="KW-1185">Reference proteome</keyword>
<evidence type="ECO:0000313" key="1">
    <source>
        <dbReference type="EMBL" id="MBV7380150.1"/>
    </source>
</evidence>
<gene>
    <name evidence="1" type="ORF">KJP28_14555</name>
</gene>
<sequence>MPQSSPRLTLPFIQPAQAQKHVTHNEALRRLDIIVQLSVTAFDAVTPPANPDDGESHAIGASATDAWAGHDGDVAFWFDSAWHFVTPSAGWLAVEAGSTDVMVHDGSGWVAASTSVDFDNLPGVGVNTTSDATNRLSVSAPATLLTHEGAGHQLKINKSSASDTASLLFQSDWSGRAEIGLAGTDAFSVKLSADGVNWEEALSLAAGSGIVTTANMVGVVAATPGPGNAVIETGDGANGSYTKFADGTLICQIEAFTTADGAAATWTLPETFASAAYSVAATVLGATPGVITISSQSATDVEIVSFDLSGSDSVTPDVSLLAVGRWL</sequence>
<dbReference type="RefSeq" id="WP_218393340.1">
    <property type="nucleotide sequence ID" value="NZ_JAHUZE010000003.1"/>
</dbReference>
<organism evidence="1 2">
    <name type="scientific">Maritimibacter dapengensis</name>
    <dbReference type="NCBI Taxonomy" id="2836868"/>
    <lineage>
        <taxon>Bacteria</taxon>
        <taxon>Pseudomonadati</taxon>
        <taxon>Pseudomonadota</taxon>
        <taxon>Alphaproteobacteria</taxon>
        <taxon>Rhodobacterales</taxon>
        <taxon>Roseobacteraceae</taxon>
        <taxon>Maritimibacter</taxon>
    </lineage>
</organism>
<dbReference type="EMBL" id="JAHUZE010000003">
    <property type="protein sequence ID" value="MBV7380150.1"/>
    <property type="molecule type" value="Genomic_DNA"/>
</dbReference>
<dbReference type="Proteomes" id="UP000756530">
    <property type="component" value="Unassembled WGS sequence"/>
</dbReference>
<proteinExistence type="predicted"/>
<reference evidence="1 2" key="1">
    <citation type="submission" date="2021-05" db="EMBL/GenBank/DDBJ databases">
        <title>Culturable bacteria isolated from Daya Bay.</title>
        <authorList>
            <person name="Zheng W."/>
            <person name="Yu S."/>
            <person name="Huang Y."/>
        </authorList>
    </citation>
    <scope>NUCLEOTIDE SEQUENCE [LARGE SCALE GENOMIC DNA]</scope>
    <source>
        <strain evidence="1 2">DP4N28-5</strain>
    </source>
</reference>
<comment type="caution">
    <text evidence="1">The sequence shown here is derived from an EMBL/GenBank/DDBJ whole genome shotgun (WGS) entry which is preliminary data.</text>
</comment>
<protein>
    <submittedName>
        <fullName evidence="1">DUF2793 domain-containing protein</fullName>
    </submittedName>
</protein>
<accession>A0ABS6T4N7</accession>
<dbReference type="InterPro" id="IPR021251">
    <property type="entry name" value="DUF2793"/>
</dbReference>
<evidence type="ECO:0000313" key="2">
    <source>
        <dbReference type="Proteomes" id="UP000756530"/>
    </source>
</evidence>
<dbReference type="Pfam" id="PF10983">
    <property type="entry name" value="DUF2793"/>
    <property type="match status" value="1"/>
</dbReference>